<dbReference type="GO" id="GO:0005634">
    <property type="term" value="C:nucleus"/>
    <property type="evidence" value="ECO:0007669"/>
    <property type="project" value="UniProtKB-SubCell"/>
</dbReference>
<feature type="compositionally biased region" description="Polar residues" evidence="6">
    <location>
        <begin position="755"/>
        <end position="768"/>
    </location>
</feature>
<feature type="region of interest" description="Disordered" evidence="6">
    <location>
        <begin position="749"/>
        <end position="768"/>
    </location>
</feature>
<protein>
    <recommendedName>
        <fullName evidence="7">Zn(2)-C6 fungal-type domain-containing protein</fullName>
    </recommendedName>
</protein>
<evidence type="ECO:0000256" key="5">
    <source>
        <dbReference type="ARBA" id="ARBA00023242"/>
    </source>
</evidence>
<accession>C1GK90</accession>
<dbReference type="PROSITE" id="PS00463">
    <property type="entry name" value="ZN2_CY6_FUNGAL_1"/>
    <property type="match status" value="1"/>
</dbReference>
<dbReference type="InParanoid" id="C1GK90"/>
<evidence type="ECO:0000313" key="9">
    <source>
        <dbReference type="Proteomes" id="UP000001628"/>
    </source>
</evidence>
<feature type="compositionally biased region" description="Polar residues" evidence="6">
    <location>
        <begin position="232"/>
        <end position="241"/>
    </location>
</feature>
<gene>
    <name evidence="8" type="ORF">PADG_07676</name>
</gene>
<dbReference type="InterPro" id="IPR036864">
    <property type="entry name" value="Zn2-C6_fun-type_DNA-bd_sf"/>
</dbReference>
<keyword evidence="4" id="KW-0804">Transcription</keyword>
<dbReference type="Gene3D" id="4.10.240.10">
    <property type="entry name" value="Zn(2)-C6 fungal-type DNA-binding domain"/>
    <property type="match status" value="1"/>
</dbReference>
<dbReference type="OrthoDB" id="5418899at2759"/>
<dbReference type="GO" id="GO:0008270">
    <property type="term" value="F:zinc ion binding"/>
    <property type="evidence" value="ECO:0007669"/>
    <property type="project" value="InterPro"/>
</dbReference>
<reference evidence="8 9" key="1">
    <citation type="journal article" date="2011" name="PLoS Genet.">
        <title>Comparative genomic analysis of human fungal pathogens causing paracoccidioidomycosis.</title>
        <authorList>
            <person name="Desjardins C.A."/>
            <person name="Champion M.D."/>
            <person name="Holder J.W."/>
            <person name="Muszewska A."/>
            <person name="Goldberg J."/>
            <person name="Bailao A.M."/>
            <person name="Brigido M.M."/>
            <person name="Ferreira M.E."/>
            <person name="Garcia A.M."/>
            <person name="Grynberg M."/>
            <person name="Gujja S."/>
            <person name="Heiman D.I."/>
            <person name="Henn M.R."/>
            <person name="Kodira C.D."/>
            <person name="Leon-Narvaez H."/>
            <person name="Longo L.V."/>
            <person name="Ma L.J."/>
            <person name="Malavazi I."/>
            <person name="Matsuo A.L."/>
            <person name="Morais F.V."/>
            <person name="Pereira M."/>
            <person name="Rodriguez-Brito S."/>
            <person name="Sakthikumar S."/>
            <person name="Salem-Izacc S.M."/>
            <person name="Sykes S.M."/>
            <person name="Teixeira M.M."/>
            <person name="Vallejo M.C."/>
            <person name="Walter M.E."/>
            <person name="Yandava C."/>
            <person name="Young S."/>
            <person name="Zeng Q."/>
            <person name="Zucker J."/>
            <person name="Felipe M.S."/>
            <person name="Goldman G.H."/>
            <person name="Haas B.J."/>
            <person name="McEwen J.G."/>
            <person name="Nino-Vega G."/>
            <person name="Puccia R."/>
            <person name="San-Blas G."/>
            <person name="Soares C.M."/>
            <person name="Birren B.W."/>
            <person name="Cuomo C.A."/>
        </authorList>
    </citation>
    <scope>NUCLEOTIDE SEQUENCE [LARGE SCALE GENOMIC DNA]</scope>
    <source>
        <strain evidence="8 9">Pb18</strain>
    </source>
</reference>
<evidence type="ECO:0000256" key="4">
    <source>
        <dbReference type="ARBA" id="ARBA00023163"/>
    </source>
</evidence>
<dbReference type="GO" id="GO:0045944">
    <property type="term" value="P:positive regulation of transcription by RNA polymerase II"/>
    <property type="evidence" value="ECO:0007669"/>
    <property type="project" value="TreeGrafter"/>
</dbReference>
<dbReference type="STRING" id="502780.C1GK90"/>
<keyword evidence="2" id="KW-0805">Transcription regulation</keyword>
<proteinExistence type="predicted"/>
<feature type="domain" description="Zn(2)-C6 fungal-type" evidence="7">
    <location>
        <begin position="6"/>
        <end position="34"/>
    </location>
</feature>
<keyword evidence="9" id="KW-1185">Reference proteome</keyword>
<dbReference type="InterPro" id="IPR021858">
    <property type="entry name" value="Fun_TF"/>
</dbReference>
<dbReference type="SUPFAM" id="SSF57701">
    <property type="entry name" value="Zn2/Cys6 DNA-binding domain"/>
    <property type="match status" value="1"/>
</dbReference>
<dbReference type="GeneID" id="22586128"/>
<feature type="region of interest" description="Disordered" evidence="6">
    <location>
        <begin position="232"/>
        <end position="261"/>
    </location>
</feature>
<keyword evidence="3" id="KW-0238">DNA-binding</keyword>
<dbReference type="HOGENOM" id="CLU_013869_1_1_1"/>
<organism evidence="8 9">
    <name type="scientific">Paracoccidioides brasiliensis (strain Pb18)</name>
    <dbReference type="NCBI Taxonomy" id="502780"/>
    <lineage>
        <taxon>Eukaryota</taxon>
        <taxon>Fungi</taxon>
        <taxon>Dikarya</taxon>
        <taxon>Ascomycota</taxon>
        <taxon>Pezizomycotina</taxon>
        <taxon>Eurotiomycetes</taxon>
        <taxon>Eurotiomycetidae</taxon>
        <taxon>Onygenales</taxon>
        <taxon>Ajellomycetaceae</taxon>
        <taxon>Paracoccidioides</taxon>
    </lineage>
</organism>
<sequence length="768" mass="85327">MRSRTGCLTCRSRKLKCDEQKPQCSQCWKASRECRPSEGVVFRHQQNASMNMNGTVTGDGDGSSLRRFYSYKNTFDENSVWLEIPKQITFIDNSEPFVEEYDHPIASTSDPVANPQPLTWDANDNYRHQSSLDVQTQGLEALSEAATGGPYHLLPNSSTPVHPSTRRNDIVSNLANNTASSQAELPAPLALAVSVNPTRPSMPAPTFSSASISSPNNNINFILNPSTSTFSPIDPNLQSSPHHSKMALSASTPSGSKELNSGLGAEVGVDVESDRKIAFLLRHFSEAPGQWMDLFDFGTYFATYVPVKAITEPLLKYAACAYAAKQLGRVKGKKAIVGGICGRQATMEVWPDAEKIDWYYHCAKYYDKAIQLLMEVLHPEPELCNDSSPSQKRQDYPNSCLSSTHSDEVLAAAAILSLYEFLETTGPTWNRHLNGVQSLFDIAEAGMMPVEQLELAGAQRLGLSKAREATFWSFARQDYLSAFINQCRTGLNTENLFLWTEAGLLLDNAGFVRPSNTTGSGYPEGDVMKEDLISNALIWILSKVVNFIATGNSLSSTENDPTESSSIGVWRQTAFERWDRLQTELGRWYSGLPNTFKPCIRLESSYPSFQGPDEEPLPCQEVWYSLPMCGSTMQHYHMACILLLANKPPESTVNEHMVASKSKSYPATENEIIFHCREIFGISMARLDASVRIHSVQPLFVAGQCLTYPRERRAILQLLNGIEDDLGWATEYRVKQLLKEWEGGEMPENVPGTWNHVSSRTEPSKTIS</sequence>
<dbReference type="EMBL" id="KN275968">
    <property type="protein sequence ID" value="EEH42856.2"/>
    <property type="molecule type" value="Genomic_DNA"/>
</dbReference>
<dbReference type="PANTHER" id="PTHR37534">
    <property type="entry name" value="TRANSCRIPTIONAL ACTIVATOR PROTEIN UGA3"/>
    <property type="match status" value="1"/>
</dbReference>
<dbReference type="AlphaFoldDB" id="C1GK90"/>
<dbReference type="InterPro" id="IPR001138">
    <property type="entry name" value="Zn2Cys6_DnaBD"/>
</dbReference>
<dbReference type="Pfam" id="PF11951">
    <property type="entry name" value="Fungal_trans_2"/>
    <property type="match status" value="1"/>
</dbReference>
<evidence type="ECO:0000259" key="7">
    <source>
        <dbReference type="PROSITE" id="PS50048"/>
    </source>
</evidence>
<evidence type="ECO:0000256" key="2">
    <source>
        <dbReference type="ARBA" id="ARBA00023015"/>
    </source>
</evidence>
<dbReference type="OMA" id="TYFASYV"/>
<dbReference type="PROSITE" id="PS50048">
    <property type="entry name" value="ZN2_CY6_FUNGAL_2"/>
    <property type="match status" value="1"/>
</dbReference>
<dbReference type="GO" id="GO:0000976">
    <property type="term" value="F:transcription cis-regulatory region binding"/>
    <property type="evidence" value="ECO:0007669"/>
    <property type="project" value="TreeGrafter"/>
</dbReference>
<dbReference type="RefSeq" id="XP_010763001.1">
    <property type="nucleotide sequence ID" value="XM_010764699.1"/>
</dbReference>
<dbReference type="Proteomes" id="UP000001628">
    <property type="component" value="Unassembled WGS sequence"/>
</dbReference>
<dbReference type="eggNOG" id="ENOG502SI37">
    <property type="taxonomic scope" value="Eukaryota"/>
</dbReference>
<dbReference type="Pfam" id="PF00172">
    <property type="entry name" value="Zn_clus"/>
    <property type="match status" value="1"/>
</dbReference>
<dbReference type="VEuPathDB" id="FungiDB:PADG_07676"/>
<dbReference type="PANTHER" id="PTHR37534:SF9">
    <property type="entry name" value="ZN(II)2CYS6 TRANSCRIPTION FACTOR (EUROFUNG)"/>
    <property type="match status" value="1"/>
</dbReference>
<name>C1GK90_PARBD</name>
<dbReference type="CDD" id="cd00067">
    <property type="entry name" value="GAL4"/>
    <property type="match status" value="1"/>
</dbReference>
<dbReference type="SMART" id="SM00066">
    <property type="entry name" value="GAL4"/>
    <property type="match status" value="1"/>
</dbReference>
<evidence type="ECO:0000256" key="3">
    <source>
        <dbReference type="ARBA" id="ARBA00023125"/>
    </source>
</evidence>
<evidence type="ECO:0000256" key="1">
    <source>
        <dbReference type="ARBA" id="ARBA00004123"/>
    </source>
</evidence>
<dbReference type="GO" id="GO:0000981">
    <property type="term" value="F:DNA-binding transcription factor activity, RNA polymerase II-specific"/>
    <property type="evidence" value="ECO:0007669"/>
    <property type="project" value="InterPro"/>
</dbReference>
<keyword evidence="5" id="KW-0539">Nucleus</keyword>
<evidence type="ECO:0000256" key="6">
    <source>
        <dbReference type="SAM" id="MobiDB-lite"/>
    </source>
</evidence>
<feature type="compositionally biased region" description="Polar residues" evidence="6">
    <location>
        <begin position="249"/>
        <end position="259"/>
    </location>
</feature>
<comment type="subcellular location">
    <subcellularLocation>
        <location evidence="1">Nucleus</location>
    </subcellularLocation>
</comment>
<dbReference type="KEGG" id="pbn:PADG_07676"/>
<evidence type="ECO:0000313" key="8">
    <source>
        <dbReference type="EMBL" id="EEH42856.2"/>
    </source>
</evidence>